<feature type="transmembrane region" description="Helical" evidence="12">
    <location>
        <begin position="39"/>
        <end position="58"/>
    </location>
</feature>
<dbReference type="GO" id="GO:0022857">
    <property type="term" value="F:transmembrane transporter activity"/>
    <property type="evidence" value="ECO:0007669"/>
    <property type="project" value="InterPro"/>
</dbReference>
<dbReference type="Pfam" id="PF02518">
    <property type="entry name" value="HATPase_c"/>
    <property type="match status" value="1"/>
</dbReference>
<feature type="transmembrane region" description="Helical" evidence="12">
    <location>
        <begin position="380"/>
        <end position="396"/>
    </location>
</feature>
<feature type="transmembrane region" description="Helical" evidence="12">
    <location>
        <begin position="274"/>
        <end position="297"/>
    </location>
</feature>
<feature type="transmembrane region" description="Helical" evidence="12">
    <location>
        <begin position="113"/>
        <end position="132"/>
    </location>
</feature>
<dbReference type="InterPro" id="IPR001789">
    <property type="entry name" value="Sig_transdc_resp-reg_receiver"/>
</dbReference>
<dbReference type="PROSITE" id="PS50110">
    <property type="entry name" value="RESPONSE_REGULATORY"/>
    <property type="match status" value="1"/>
</dbReference>
<comment type="subcellular location">
    <subcellularLocation>
        <location evidence="2">Membrane</location>
        <topology evidence="2">Multi-pass membrane protein</topology>
    </subcellularLocation>
</comment>
<keyword evidence="10 12" id="KW-0472">Membrane</keyword>
<dbReference type="PROSITE" id="PS50112">
    <property type="entry name" value="PAS"/>
    <property type="match status" value="1"/>
</dbReference>
<evidence type="ECO:0000256" key="3">
    <source>
        <dbReference type="ARBA" id="ARBA00006434"/>
    </source>
</evidence>
<evidence type="ECO:0000256" key="1">
    <source>
        <dbReference type="ARBA" id="ARBA00000085"/>
    </source>
</evidence>
<dbReference type="InterPro" id="IPR001734">
    <property type="entry name" value="Na/solute_symporter"/>
</dbReference>
<dbReference type="PROSITE" id="PS50109">
    <property type="entry name" value="HIS_KIN"/>
    <property type="match status" value="1"/>
</dbReference>
<evidence type="ECO:0000259" key="13">
    <source>
        <dbReference type="PROSITE" id="PS50109"/>
    </source>
</evidence>
<dbReference type="SMART" id="SM00387">
    <property type="entry name" value="HATPase_c"/>
    <property type="match status" value="1"/>
</dbReference>
<keyword evidence="8 16" id="KW-0418">Kinase</keyword>
<evidence type="ECO:0000256" key="12">
    <source>
        <dbReference type="SAM" id="Phobius"/>
    </source>
</evidence>
<dbReference type="SMART" id="SM00448">
    <property type="entry name" value="REC"/>
    <property type="match status" value="1"/>
</dbReference>
<dbReference type="PANTHER" id="PTHR43047:SF9">
    <property type="entry name" value="HISTIDINE KINASE"/>
    <property type="match status" value="1"/>
</dbReference>
<dbReference type="InterPro" id="IPR003661">
    <property type="entry name" value="HisK_dim/P_dom"/>
</dbReference>
<keyword evidence="5 11" id="KW-0597">Phosphoprotein</keyword>
<dbReference type="RefSeq" id="WP_066842898.1">
    <property type="nucleotide sequence ID" value="NZ_CP019602.1"/>
</dbReference>
<feature type="transmembrane region" description="Helical" evidence="12">
    <location>
        <begin position="6"/>
        <end position="24"/>
    </location>
</feature>
<feature type="domain" description="Histidine kinase" evidence="13">
    <location>
        <begin position="767"/>
        <end position="983"/>
    </location>
</feature>
<dbReference type="InterPro" id="IPR036890">
    <property type="entry name" value="HATPase_C_sf"/>
</dbReference>
<dbReference type="InterPro" id="IPR036097">
    <property type="entry name" value="HisK_dim/P_sf"/>
</dbReference>
<feature type="transmembrane region" description="Helical" evidence="12">
    <location>
        <begin position="408"/>
        <end position="426"/>
    </location>
</feature>
<dbReference type="SMART" id="SM00388">
    <property type="entry name" value="HisKA"/>
    <property type="match status" value="1"/>
</dbReference>
<feature type="transmembrane region" description="Helical" evidence="12">
    <location>
        <begin position="186"/>
        <end position="214"/>
    </location>
</feature>
<name>A0A1Z1F9A5_9SPHN</name>
<dbReference type="CDD" id="cd10322">
    <property type="entry name" value="SLC5sbd"/>
    <property type="match status" value="1"/>
</dbReference>
<dbReference type="Pfam" id="PF12860">
    <property type="entry name" value="PAS_7"/>
    <property type="match status" value="1"/>
</dbReference>
<proteinExistence type="inferred from homology"/>
<feature type="transmembrane region" description="Helical" evidence="12">
    <location>
        <begin position="433"/>
        <end position="451"/>
    </location>
</feature>
<accession>A0A1Z1F9A5</accession>
<dbReference type="PRINTS" id="PR00344">
    <property type="entry name" value="BCTRLSENSOR"/>
</dbReference>
<comment type="catalytic activity">
    <reaction evidence="1">
        <text>ATP + protein L-histidine = ADP + protein N-phospho-L-histidine.</text>
        <dbReference type="EC" id="2.7.13.3"/>
    </reaction>
</comment>
<evidence type="ECO:0000313" key="17">
    <source>
        <dbReference type="Proteomes" id="UP000195807"/>
    </source>
</evidence>
<feature type="domain" description="PAS" evidence="15">
    <location>
        <begin position="612"/>
        <end position="652"/>
    </location>
</feature>
<dbReference type="InterPro" id="IPR003594">
    <property type="entry name" value="HATPase_dom"/>
</dbReference>
<dbReference type="CDD" id="cd00130">
    <property type="entry name" value="PAS"/>
    <property type="match status" value="1"/>
</dbReference>
<feature type="domain" description="Response regulatory" evidence="14">
    <location>
        <begin position="1005"/>
        <end position="1117"/>
    </location>
</feature>
<gene>
    <name evidence="16" type="ORF">A9D14_03215</name>
</gene>
<dbReference type="Gene3D" id="1.10.287.130">
    <property type="match status" value="1"/>
</dbReference>
<evidence type="ECO:0000313" key="16">
    <source>
        <dbReference type="EMBL" id="ARU15370.1"/>
    </source>
</evidence>
<dbReference type="SUPFAM" id="SSF55785">
    <property type="entry name" value="PYP-like sensor domain (PAS domain)"/>
    <property type="match status" value="1"/>
</dbReference>
<dbReference type="SMART" id="SM00091">
    <property type="entry name" value="PAS"/>
    <property type="match status" value="1"/>
</dbReference>
<dbReference type="KEGG" id="cman:A9D14_03215"/>
<keyword evidence="9 12" id="KW-1133">Transmembrane helix</keyword>
<feature type="transmembrane region" description="Helical" evidence="12">
    <location>
        <begin position="317"/>
        <end position="343"/>
    </location>
</feature>
<dbReference type="STRING" id="450378.GCA_001661675_00642"/>
<dbReference type="InterPro" id="IPR005467">
    <property type="entry name" value="His_kinase_dom"/>
</dbReference>
<evidence type="ECO:0000256" key="6">
    <source>
        <dbReference type="ARBA" id="ARBA00022679"/>
    </source>
</evidence>
<dbReference type="CDD" id="cd00156">
    <property type="entry name" value="REC"/>
    <property type="match status" value="1"/>
</dbReference>
<dbReference type="CDD" id="cd00082">
    <property type="entry name" value="HisKA"/>
    <property type="match status" value="1"/>
</dbReference>
<reference evidence="16 17" key="1">
    <citation type="submission" date="2017-01" db="EMBL/GenBank/DDBJ databases">
        <title>Complete genome sequence of esterase-producing bacterium Croceicoccus marinus E4A9.</title>
        <authorList>
            <person name="Wu Y.-H."/>
            <person name="Cheng H."/>
            <person name="Xu L."/>
            <person name="Huo Y.-Y."/>
            <person name="Wang C.-S."/>
            <person name="Xu X.-W."/>
        </authorList>
    </citation>
    <scope>NUCLEOTIDE SEQUENCE [LARGE SCALE GENOMIC DNA]</scope>
    <source>
        <strain evidence="16 17">E4A9</strain>
    </source>
</reference>
<evidence type="ECO:0000256" key="8">
    <source>
        <dbReference type="ARBA" id="ARBA00022777"/>
    </source>
</evidence>
<organism evidence="16 17">
    <name type="scientific">Croceicoccus marinus</name>
    <dbReference type="NCBI Taxonomy" id="450378"/>
    <lineage>
        <taxon>Bacteria</taxon>
        <taxon>Pseudomonadati</taxon>
        <taxon>Pseudomonadota</taxon>
        <taxon>Alphaproteobacteria</taxon>
        <taxon>Sphingomonadales</taxon>
        <taxon>Erythrobacteraceae</taxon>
        <taxon>Croceicoccus</taxon>
    </lineage>
</organism>
<dbReference type="PROSITE" id="PS50283">
    <property type="entry name" value="NA_SOLUT_SYMP_3"/>
    <property type="match status" value="1"/>
</dbReference>
<dbReference type="OrthoDB" id="9764438at2"/>
<evidence type="ECO:0000256" key="5">
    <source>
        <dbReference type="ARBA" id="ARBA00022553"/>
    </source>
</evidence>
<evidence type="ECO:0000259" key="14">
    <source>
        <dbReference type="PROSITE" id="PS50110"/>
    </source>
</evidence>
<dbReference type="Gene3D" id="1.20.1730.10">
    <property type="entry name" value="Sodium/glucose cotransporter"/>
    <property type="match status" value="1"/>
</dbReference>
<keyword evidence="6" id="KW-0808">Transferase</keyword>
<feature type="transmembrane region" description="Helical" evidence="12">
    <location>
        <begin position="234"/>
        <end position="253"/>
    </location>
</feature>
<dbReference type="Pfam" id="PF00512">
    <property type="entry name" value="HisKA"/>
    <property type="match status" value="1"/>
</dbReference>
<dbReference type="EC" id="2.7.13.3" evidence="4"/>
<dbReference type="Pfam" id="PF00072">
    <property type="entry name" value="Response_reg"/>
    <property type="match status" value="1"/>
</dbReference>
<keyword evidence="17" id="KW-1185">Reference proteome</keyword>
<dbReference type="SUPFAM" id="SSF52172">
    <property type="entry name" value="CheY-like"/>
    <property type="match status" value="1"/>
</dbReference>
<evidence type="ECO:0000256" key="2">
    <source>
        <dbReference type="ARBA" id="ARBA00004141"/>
    </source>
</evidence>
<dbReference type="EMBL" id="CP019602">
    <property type="protein sequence ID" value="ARU15370.1"/>
    <property type="molecule type" value="Genomic_DNA"/>
</dbReference>
<dbReference type="Gene3D" id="3.30.565.10">
    <property type="entry name" value="Histidine kinase-like ATPase, C-terminal domain"/>
    <property type="match status" value="1"/>
</dbReference>
<evidence type="ECO:0000256" key="9">
    <source>
        <dbReference type="ARBA" id="ARBA00022989"/>
    </source>
</evidence>
<dbReference type="Gene3D" id="3.30.450.20">
    <property type="entry name" value="PAS domain"/>
    <property type="match status" value="1"/>
</dbReference>
<protein>
    <recommendedName>
        <fullName evidence="4">histidine kinase</fullName>
        <ecNumber evidence="4">2.7.13.3</ecNumber>
    </recommendedName>
</protein>
<dbReference type="GO" id="GO:0000155">
    <property type="term" value="F:phosphorelay sensor kinase activity"/>
    <property type="evidence" value="ECO:0007669"/>
    <property type="project" value="InterPro"/>
</dbReference>
<feature type="transmembrane region" description="Helical" evidence="12">
    <location>
        <begin position="471"/>
        <end position="490"/>
    </location>
</feature>
<dbReference type="Gene3D" id="3.40.50.2300">
    <property type="match status" value="1"/>
</dbReference>
<dbReference type="PANTHER" id="PTHR43047">
    <property type="entry name" value="TWO-COMPONENT HISTIDINE PROTEIN KINASE"/>
    <property type="match status" value="1"/>
</dbReference>
<sequence length="1119" mass="119603">MSIWIVPLAAIAYAALLFWVADAGDRPHIARFAERHKRVILGLALCVYCTSWTLYGAVGTATASGWQFLPIYLGPVILFTLFGRFVERILHTGKAQHSTSIADFLSARYGKSAWVAALVTLLALFGALPYMALQLKSVSQTLGALSPELVAALGQDQVVLAVAAVLAVFAMLFGTGRPELTGHNRGLVLAIALEAVVKFVALIAVAGFALLLLGEAPAGSVARHAAQRFSPSQFDLRFVVLTFVSAIAVLCLPRQFHMLVVEAREDRLRGAARWLFPAYLVLICAAIVPVMLAGGLIGPADASPDMMLIALPLSFDAYWLAVLAFIGGLSAATGMIIVTGIALSNMITNDLIVPLLFRDQMRQRGTAEALGHALVNARRATIAGLFVFALFYLSAIEGEATLAGLGEIAFAGAAQLAPGLLLGLFWRKANRAGMIAGLCAGFALWLAYLALPVSGLALVPPLPGSDPLVPGILISLAANLALFVLFSLGWEPALIDRVQAVAFVDRGQPDLGYPRLATRTRVADFRALLEQFVGTDRARQAINTLRLTSGRPYADADAPDDALIDTSERMISAIIGSSSARALVQSTLEGDPVPIERVVAMFDETSQRLQFGAELLQIAIENIDQGISVVDKEQRLVAWNRRYVEMFGYPSELVEVGRPIADLLRFNMRNLGVREEAIDNAVLKRLHHLGSGSRYNSERTLADGRILRIQGNPAPDGGYVTSYTDVTADRLAEQALEAKIRERTQQLTEANAALASATRSKTRFLAAASHDLVQPMNAARLFASALADDIAPERRNERALLGQIDRSIETADRLLRALLDISRLDGGKATVDPERFAIDLAFAEIANEFEIQAENKGLALVTVPSGLWLETDRGLFMSILQNLATNAVRYSDSGRILIGARRRGAMAEIVVIDQGMGIAREDQSAIFREFTRLGGAGTDRGDGGLGLGLAIVQRIAAMLGTDIHLRSEPGRGSCFSFRLPTVAAGAGEPALRTALDLPRTESGGHVLCIDNDAASLSALESLLMRWGYAVSTASHPADAAGALPPDLLVIDYHLDGGLTGDRAARQLYERWGGPVPTVLLTAEDSAATKTAAESMAAKRMIKPPSPPALRALIGGLLPG</sequence>
<evidence type="ECO:0000256" key="7">
    <source>
        <dbReference type="ARBA" id="ARBA00022692"/>
    </source>
</evidence>
<dbReference type="InterPro" id="IPR038377">
    <property type="entry name" value="Na/Glc_symporter_sf"/>
</dbReference>
<dbReference type="GO" id="GO:0009927">
    <property type="term" value="F:histidine phosphotransfer kinase activity"/>
    <property type="evidence" value="ECO:0007669"/>
    <property type="project" value="TreeGrafter"/>
</dbReference>
<evidence type="ECO:0000256" key="4">
    <source>
        <dbReference type="ARBA" id="ARBA00012438"/>
    </source>
</evidence>
<keyword evidence="7 12" id="KW-0812">Transmembrane</keyword>
<evidence type="ECO:0000259" key="15">
    <source>
        <dbReference type="PROSITE" id="PS50112"/>
    </source>
</evidence>
<evidence type="ECO:0000256" key="11">
    <source>
        <dbReference type="PROSITE-ProRule" id="PRU00169"/>
    </source>
</evidence>
<dbReference type="InterPro" id="IPR035965">
    <property type="entry name" value="PAS-like_dom_sf"/>
</dbReference>
<dbReference type="Proteomes" id="UP000195807">
    <property type="component" value="Chromosome"/>
</dbReference>
<dbReference type="AlphaFoldDB" id="A0A1Z1F9A5"/>
<dbReference type="SUPFAM" id="SSF47384">
    <property type="entry name" value="Homodimeric domain of signal transducing histidine kinase"/>
    <property type="match status" value="1"/>
</dbReference>
<feature type="modified residue" description="4-aspartylphosphate" evidence="11">
    <location>
        <position position="1051"/>
    </location>
</feature>
<feature type="transmembrane region" description="Helical" evidence="12">
    <location>
        <begin position="152"/>
        <end position="174"/>
    </location>
</feature>
<dbReference type="SUPFAM" id="SSF55874">
    <property type="entry name" value="ATPase domain of HSP90 chaperone/DNA topoisomerase II/histidine kinase"/>
    <property type="match status" value="1"/>
</dbReference>
<dbReference type="InterPro" id="IPR011006">
    <property type="entry name" value="CheY-like_superfamily"/>
</dbReference>
<dbReference type="InterPro" id="IPR000014">
    <property type="entry name" value="PAS"/>
</dbReference>
<feature type="transmembrane region" description="Helical" evidence="12">
    <location>
        <begin position="64"/>
        <end position="86"/>
    </location>
</feature>
<comment type="similarity">
    <text evidence="3">Belongs to the sodium:solute symporter (SSF) (TC 2.A.21) family.</text>
</comment>
<evidence type="ECO:0000256" key="10">
    <source>
        <dbReference type="ARBA" id="ARBA00023136"/>
    </source>
</evidence>
<dbReference type="GO" id="GO:0005886">
    <property type="term" value="C:plasma membrane"/>
    <property type="evidence" value="ECO:0007669"/>
    <property type="project" value="TreeGrafter"/>
</dbReference>
<dbReference type="InterPro" id="IPR004358">
    <property type="entry name" value="Sig_transdc_His_kin-like_C"/>
</dbReference>